<sequence length="114" mass="13048">MELIYESNEASFTYTLTAEFLRVHSPSADVRGHGNEDSVLQAGKKGVEITHIAMSGHYGINIHFNDNHHTGIYTWSYLKDLCTHQQSLWETYLEKLHEAGLTREANTQVIRFPK</sequence>
<evidence type="ECO:0000259" key="3">
    <source>
        <dbReference type="Pfam" id="PF06155"/>
    </source>
</evidence>
<dbReference type="Pfam" id="PF06155">
    <property type="entry name" value="GBBH-like_N"/>
    <property type="match status" value="1"/>
</dbReference>
<reference evidence="4 5" key="1">
    <citation type="journal article" date="2014" name="Int. J. Syst. Evol. Microbiol.">
        <title>Complete genome sequence of Corynebacterium casei LMG S-19264T (=DSM 44701T), isolated from a smear-ripened cheese.</title>
        <authorList>
            <consortium name="US DOE Joint Genome Institute (JGI-PGF)"/>
            <person name="Walter F."/>
            <person name="Albersmeier A."/>
            <person name="Kalinowski J."/>
            <person name="Ruckert C."/>
        </authorList>
    </citation>
    <scope>NUCLEOTIDE SEQUENCE [LARGE SCALE GENOMIC DNA]</scope>
    <source>
        <strain evidence="4 5">NBRC 110095</strain>
    </source>
</reference>
<dbReference type="InterPro" id="IPR010376">
    <property type="entry name" value="GBBH-like_N"/>
</dbReference>
<dbReference type="InterPro" id="IPR038492">
    <property type="entry name" value="GBBH-like_N_sf"/>
</dbReference>
<name>A0AA37T1T2_9GAMM</name>
<dbReference type="GO" id="GO:0016853">
    <property type="term" value="F:isomerase activity"/>
    <property type="evidence" value="ECO:0007669"/>
    <property type="project" value="UniProtKB-KW"/>
</dbReference>
<evidence type="ECO:0000313" key="4">
    <source>
        <dbReference type="EMBL" id="GLS24489.1"/>
    </source>
</evidence>
<dbReference type="PANTHER" id="PTHR35303:SF5">
    <property type="entry name" value="OS02G0197800 PROTEIN"/>
    <property type="match status" value="1"/>
</dbReference>
<comment type="caution">
    <text evidence="4">The sequence shown here is derived from an EMBL/GenBank/DDBJ whole genome shotgun (WGS) entry which is preliminary data.</text>
</comment>
<keyword evidence="2" id="KW-0408">Iron</keyword>
<feature type="domain" description="Gamma-butyrobetaine hydroxylase-like N-terminal" evidence="3">
    <location>
        <begin position="13"/>
        <end position="78"/>
    </location>
</feature>
<dbReference type="EMBL" id="BSPD01000007">
    <property type="protein sequence ID" value="GLS24489.1"/>
    <property type="molecule type" value="Genomic_DNA"/>
</dbReference>
<keyword evidence="1" id="KW-0479">Metal-binding</keyword>
<protein>
    <submittedName>
        <fullName evidence="4">1-(5-phosphoribosyl)-5-[(5-phosphoribosylamino) methylideneamino] imidazole-4-carboxamide isomerase</fullName>
    </submittedName>
</protein>
<proteinExistence type="predicted"/>
<evidence type="ECO:0000313" key="5">
    <source>
        <dbReference type="Proteomes" id="UP001156870"/>
    </source>
</evidence>
<dbReference type="GO" id="GO:0046872">
    <property type="term" value="F:metal ion binding"/>
    <property type="evidence" value="ECO:0007669"/>
    <property type="project" value="UniProtKB-KW"/>
</dbReference>
<evidence type="ECO:0000256" key="1">
    <source>
        <dbReference type="ARBA" id="ARBA00022723"/>
    </source>
</evidence>
<gene>
    <name evidence="4" type="ORF">GCM10007877_02010</name>
</gene>
<evidence type="ECO:0000256" key="2">
    <source>
        <dbReference type="ARBA" id="ARBA00023004"/>
    </source>
</evidence>
<dbReference type="PANTHER" id="PTHR35303">
    <property type="entry name" value="OS02G0197800 PROTEIN"/>
    <property type="match status" value="1"/>
</dbReference>
<organism evidence="4 5">
    <name type="scientific">Marinibactrum halimedae</name>
    <dbReference type="NCBI Taxonomy" id="1444977"/>
    <lineage>
        <taxon>Bacteria</taxon>
        <taxon>Pseudomonadati</taxon>
        <taxon>Pseudomonadota</taxon>
        <taxon>Gammaproteobacteria</taxon>
        <taxon>Cellvibrionales</taxon>
        <taxon>Cellvibrionaceae</taxon>
        <taxon>Marinibactrum</taxon>
    </lineage>
</organism>
<dbReference type="AlphaFoldDB" id="A0AA37T1T2"/>
<dbReference type="Proteomes" id="UP001156870">
    <property type="component" value="Unassembled WGS sequence"/>
</dbReference>
<keyword evidence="4" id="KW-0413">Isomerase</keyword>
<dbReference type="Gene3D" id="3.30.2020.30">
    <property type="match status" value="1"/>
</dbReference>
<accession>A0AA37T1T2</accession>
<keyword evidence="5" id="KW-1185">Reference proteome</keyword>